<reference evidence="13 14" key="1">
    <citation type="journal article" date="2015" name="Nature">
        <title>rRNA introns, odd ribosomes, and small enigmatic genomes across a large radiation of phyla.</title>
        <authorList>
            <person name="Brown C.T."/>
            <person name="Hug L.A."/>
            <person name="Thomas B.C."/>
            <person name="Sharon I."/>
            <person name="Castelle C.J."/>
            <person name="Singh A."/>
            <person name="Wilkins M.J."/>
            <person name="Williams K.H."/>
            <person name="Banfield J.F."/>
        </authorList>
    </citation>
    <scope>NUCLEOTIDE SEQUENCE [LARGE SCALE GENOMIC DNA]</scope>
</reference>
<dbReference type="GO" id="GO:0006271">
    <property type="term" value="P:DNA strand elongation involved in DNA replication"/>
    <property type="evidence" value="ECO:0007669"/>
    <property type="project" value="TreeGrafter"/>
</dbReference>
<dbReference type="AlphaFoldDB" id="A0A0G0H0X7"/>
<keyword evidence="7 9" id="KW-0239">DNA-directed DNA polymerase</keyword>
<dbReference type="Proteomes" id="UP000034852">
    <property type="component" value="Unassembled WGS sequence"/>
</dbReference>
<dbReference type="GO" id="GO:0003677">
    <property type="term" value="F:DNA binding"/>
    <property type="evidence" value="ECO:0007669"/>
    <property type="project" value="UniProtKB-UniRule"/>
</dbReference>
<dbReference type="Pfam" id="PF02768">
    <property type="entry name" value="DNA_pol3_beta_3"/>
    <property type="match status" value="1"/>
</dbReference>
<evidence type="ECO:0000256" key="5">
    <source>
        <dbReference type="ARBA" id="ARBA00022695"/>
    </source>
</evidence>
<evidence type="ECO:0000313" key="14">
    <source>
        <dbReference type="Proteomes" id="UP000034852"/>
    </source>
</evidence>
<evidence type="ECO:0000259" key="10">
    <source>
        <dbReference type="Pfam" id="PF00712"/>
    </source>
</evidence>
<accession>A0A0G0H0X7</accession>
<evidence type="ECO:0000256" key="8">
    <source>
        <dbReference type="ARBA" id="ARBA00023125"/>
    </source>
</evidence>
<dbReference type="SUPFAM" id="SSF55979">
    <property type="entry name" value="DNA clamp"/>
    <property type="match status" value="3"/>
</dbReference>
<sequence length="375" mass="41539">MKISILQENLAKALNQVSKAVSNRPNIPVLANVLIVAEKGKVKLSGTNLDIGVNTWLGADIAEEGSLTVSAKLLAEFVNSLSSGKIELIQIKNNLEVKSVDNTAEFNVIPANDFPSVPKSEGNPIVKINALDFAEAVRQTAISTATDDSRPVLTGLLLEATERKISLVGVDGFRLSKKILKVDLGPKEDIKEIVPARSLMELEKIIRDLSDKETMLEIYLLESKNQMIFKVENTEFTTRMIEGEFPNYSQIIPNTKNVSFQVLKEELSNTVKIAGIFARNVIGNKARFKFDPEKKTLELFANVVDVGNNESKVTISKPEGDKLETAYNMKFLQDMINVINGDEILYESEGITSPGVFKDKDDPDFLHIIMPMRLD</sequence>
<dbReference type="SMART" id="SM00480">
    <property type="entry name" value="POL3Bc"/>
    <property type="match status" value="1"/>
</dbReference>
<organism evidence="13 14">
    <name type="scientific">candidate division WS6 bacterium GW2011_GWA2_37_6</name>
    <dbReference type="NCBI Taxonomy" id="1619087"/>
    <lineage>
        <taxon>Bacteria</taxon>
        <taxon>Candidatus Dojkabacteria</taxon>
    </lineage>
</organism>
<evidence type="ECO:0000256" key="9">
    <source>
        <dbReference type="PIRNR" id="PIRNR000804"/>
    </source>
</evidence>
<gene>
    <name evidence="13" type="ORF">US52_C0014G0012</name>
</gene>
<protein>
    <recommendedName>
        <fullName evidence="9">Beta sliding clamp</fullName>
    </recommendedName>
</protein>
<dbReference type="GO" id="GO:0003887">
    <property type="term" value="F:DNA-directed DNA polymerase activity"/>
    <property type="evidence" value="ECO:0007669"/>
    <property type="project" value="UniProtKB-UniRule"/>
</dbReference>
<evidence type="ECO:0000256" key="7">
    <source>
        <dbReference type="ARBA" id="ARBA00022932"/>
    </source>
</evidence>
<evidence type="ECO:0000313" key="13">
    <source>
        <dbReference type="EMBL" id="KKQ35867.1"/>
    </source>
</evidence>
<comment type="subunit">
    <text evidence="9">Forms a ring-shaped head-to-tail homodimer around DNA.</text>
</comment>
<dbReference type="Pfam" id="PF02767">
    <property type="entry name" value="DNA_pol3_beta_2"/>
    <property type="match status" value="1"/>
</dbReference>
<dbReference type="Gene3D" id="3.10.150.10">
    <property type="entry name" value="DNA Polymerase III, subunit A, domain 2"/>
    <property type="match status" value="1"/>
</dbReference>
<dbReference type="GO" id="GO:0005737">
    <property type="term" value="C:cytoplasm"/>
    <property type="evidence" value="ECO:0007669"/>
    <property type="project" value="UniProtKB-SubCell"/>
</dbReference>
<keyword evidence="3 9" id="KW-0963">Cytoplasm</keyword>
<keyword evidence="5 9" id="KW-0548">Nucleotidyltransferase</keyword>
<dbReference type="EMBL" id="LBTH01000014">
    <property type="protein sequence ID" value="KKQ35867.1"/>
    <property type="molecule type" value="Genomic_DNA"/>
</dbReference>
<keyword evidence="8" id="KW-0238">DNA-binding</keyword>
<comment type="similarity">
    <text evidence="2 9">Belongs to the beta sliding clamp family.</text>
</comment>
<dbReference type="GO" id="GO:0009360">
    <property type="term" value="C:DNA polymerase III complex"/>
    <property type="evidence" value="ECO:0007669"/>
    <property type="project" value="InterPro"/>
</dbReference>
<keyword evidence="6 9" id="KW-0235">DNA replication</keyword>
<dbReference type="Pfam" id="PF00712">
    <property type="entry name" value="DNA_pol3_beta"/>
    <property type="match status" value="1"/>
</dbReference>
<keyword evidence="4 9" id="KW-0808">Transferase</keyword>
<evidence type="ECO:0000256" key="3">
    <source>
        <dbReference type="ARBA" id="ARBA00022490"/>
    </source>
</evidence>
<dbReference type="PANTHER" id="PTHR30478:SF0">
    <property type="entry name" value="BETA SLIDING CLAMP"/>
    <property type="match status" value="1"/>
</dbReference>
<feature type="domain" description="DNA polymerase III beta sliding clamp N-terminal" evidence="10">
    <location>
        <begin position="1"/>
        <end position="117"/>
    </location>
</feature>
<dbReference type="InterPro" id="IPR022634">
    <property type="entry name" value="DNA_polIII_beta_N"/>
</dbReference>
<dbReference type="InterPro" id="IPR022637">
    <property type="entry name" value="DNA_polIII_beta_cen"/>
</dbReference>
<evidence type="ECO:0000256" key="1">
    <source>
        <dbReference type="ARBA" id="ARBA00004496"/>
    </source>
</evidence>
<proteinExistence type="inferred from homology"/>
<evidence type="ECO:0000259" key="12">
    <source>
        <dbReference type="Pfam" id="PF02768"/>
    </source>
</evidence>
<evidence type="ECO:0000259" key="11">
    <source>
        <dbReference type="Pfam" id="PF02767"/>
    </source>
</evidence>
<dbReference type="InterPro" id="IPR046938">
    <property type="entry name" value="DNA_clamp_sf"/>
</dbReference>
<evidence type="ECO:0000256" key="6">
    <source>
        <dbReference type="ARBA" id="ARBA00022705"/>
    </source>
</evidence>
<dbReference type="Gene3D" id="3.70.10.10">
    <property type="match status" value="1"/>
</dbReference>
<dbReference type="PANTHER" id="PTHR30478">
    <property type="entry name" value="DNA POLYMERASE III SUBUNIT BETA"/>
    <property type="match status" value="1"/>
</dbReference>
<evidence type="ECO:0000256" key="4">
    <source>
        <dbReference type="ARBA" id="ARBA00022679"/>
    </source>
</evidence>
<comment type="function">
    <text evidence="9">Confers DNA tethering and processivity to DNA polymerases and other proteins. Acts as a clamp, forming a ring around DNA (a reaction catalyzed by the clamp-loading complex) which diffuses in an ATP-independent manner freely and bidirectionally along dsDNA. Initially characterized for its ability to contact the catalytic subunit of DNA polymerase III (Pol III), a complex, multichain enzyme responsible for most of the replicative synthesis in bacteria; Pol III exhibits 3'-5' exonuclease proofreading activity. The beta chain is required for initiation of replication as well as for processivity of DNA replication.</text>
</comment>
<dbReference type="NCBIfam" id="TIGR00663">
    <property type="entry name" value="dnan"/>
    <property type="match status" value="1"/>
</dbReference>
<dbReference type="CDD" id="cd00140">
    <property type="entry name" value="beta_clamp"/>
    <property type="match status" value="1"/>
</dbReference>
<dbReference type="GO" id="GO:0008408">
    <property type="term" value="F:3'-5' exonuclease activity"/>
    <property type="evidence" value="ECO:0007669"/>
    <property type="project" value="InterPro"/>
</dbReference>
<feature type="domain" description="DNA polymerase III beta sliding clamp central" evidence="11">
    <location>
        <begin position="129"/>
        <end position="247"/>
    </location>
</feature>
<evidence type="ECO:0000256" key="2">
    <source>
        <dbReference type="ARBA" id="ARBA00010752"/>
    </source>
</evidence>
<comment type="caution">
    <text evidence="13">The sequence shown here is derived from an EMBL/GenBank/DDBJ whole genome shotgun (WGS) entry which is preliminary data.</text>
</comment>
<comment type="subcellular location">
    <subcellularLocation>
        <location evidence="1 9">Cytoplasm</location>
    </subcellularLocation>
</comment>
<dbReference type="InterPro" id="IPR001001">
    <property type="entry name" value="DNA_polIII_beta"/>
</dbReference>
<dbReference type="PIRSF" id="PIRSF000804">
    <property type="entry name" value="DNA_pol_III_b"/>
    <property type="match status" value="1"/>
</dbReference>
<feature type="domain" description="DNA polymerase III beta sliding clamp C-terminal" evidence="12">
    <location>
        <begin position="250"/>
        <end position="373"/>
    </location>
</feature>
<name>A0A0G0H0X7_9BACT</name>
<dbReference type="InterPro" id="IPR022635">
    <property type="entry name" value="DNA_polIII_beta_C"/>
</dbReference>